<dbReference type="Proteomes" id="UP001368654">
    <property type="component" value="Unassembled WGS sequence"/>
</dbReference>
<evidence type="ECO:0000313" key="3">
    <source>
        <dbReference type="Proteomes" id="UP001368654"/>
    </source>
</evidence>
<evidence type="ECO:0000313" key="2">
    <source>
        <dbReference type="EMBL" id="MEJ1154935.1"/>
    </source>
</evidence>
<accession>A0ABU8LRQ8</accession>
<reference evidence="2 3" key="1">
    <citation type="submission" date="2024-02" db="EMBL/GenBank/DDBJ databases">
        <authorList>
            <person name="Saticioglu I.B."/>
        </authorList>
    </citation>
    <scope>NUCLEOTIDE SEQUENCE [LARGE SCALE GENOMIC DNA]</scope>
    <source>
        <strain evidence="2 3">Mu-86</strain>
    </source>
</reference>
<organism evidence="2 3">
    <name type="scientific">Microbacterium marmarense</name>
    <dbReference type="NCBI Taxonomy" id="3122051"/>
    <lineage>
        <taxon>Bacteria</taxon>
        <taxon>Bacillati</taxon>
        <taxon>Actinomycetota</taxon>
        <taxon>Actinomycetes</taxon>
        <taxon>Micrococcales</taxon>
        <taxon>Microbacteriaceae</taxon>
        <taxon>Microbacterium</taxon>
    </lineage>
</organism>
<proteinExistence type="predicted"/>
<keyword evidence="3" id="KW-1185">Reference proteome</keyword>
<dbReference type="RefSeq" id="WP_337337653.1">
    <property type="nucleotide sequence ID" value="NZ_JBBDGL010000001.1"/>
</dbReference>
<protein>
    <recommendedName>
        <fullName evidence="4">DUF4430 domain-containing protein</fullName>
    </recommendedName>
</protein>
<evidence type="ECO:0008006" key="4">
    <source>
        <dbReference type="Google" id="ProtNLM"/>
    </source>
</evidence>
<sequence length="176" mass="17850">MTLRAFAASAAAALLISLAACSSADTTATPEASATTEAGSGECAGVTIVVELPEIDVADSDAGTTCIETDEAIAASEAVAEAGLTTEGTAEYGDQVVCRVNGFPAADYALTAEDGSDYFETCESMPAAFAYWSMWVQPADGEWGYAQEGLGTLQLQPGESLALLFTLNGEPAAPSA</sequence>
<dbReference type="PROSITE" id="PS51257">
    <property type="entry name" value="PROKAR_LIPOPROTEIN"/>
    <property type="match status" value="1"/>
</dbReference>
<feature type="signal peptide" evidence="1">
    <location>
        <begin position="1"/>
        <end position="24"/>
    </location>
</feature>
<dbReference type="EMBL" id="JBBDGL010000001">
    <property type="protein sequence ID" value="MEJ1154935.1"/>
    <property type="molecule type" value="Genomic_DNA"/>
</dbReference>
<feature type="chain" id="PRO_5045805897" description="DUF4430 domain-containing protein" evidence="1">
    <location>
        <begin position="25"/>
        <end position="176"/>
    </location>
</feature>
<gene>
    <name evidence="2" type="ORF">WDU96_04865</name>
</gene>
<comment type="caution">
    <text evidence="2">The sequence shown here is derived from an EMBL/GenBank/DDBJ whole genome shotgun (WGS) entry which is preliminary data.</text>
</comment>
<keyword evidence="1" id="KW-0732">Signal</keyword>
<name>A0ABU8LRQ8_9MICO</name>
<evidence type="ECO:0000256" key="1">
    <source>
        <dbReference type="SAM" id="SignalP"/>
    </source>
</evidence>